<feature type="non-terminal residue" evidence="2">
    <location>
        <position position="1"/>
    </location>
</feature>
<feature type="signal peptide" evidence="1">
    <location>
        <begin position="1"/>
        <end position="20"/>
    </location>
</feature>
<feature type="chain" id="PRO_5044824927" evidence="1">
    <location>
        <begin position="21"/>
        <end position="62"/>
    </location>
</feature>
<organism evidence="2 3">
    <name type="scientific">Cirrhinus mrigala</name>
    <name type="common">Mrigala</name>
    <dbReference type="NCBI Taxonomy" id="683832"/>
    <lineage>
        <taxon>Eukaryota</taxon>
        <taxon>Metazoa</taxon>
        <taxon>Chordata</taxon>
        <taxon>Craniata</taxon>
        <taxon>Vertebrata</taxon>
        <taxon>Euteleostomi</taxon>
        <taxon>Actinopterygii</taxon>
        <taxon>Neopterygii</taxon>
        <taxon>Teleostei</taxon>
        <taxon>Ostariophysi</taxon>
        <taxon>Cypriniformes</taxon>
        <taxon>Cyprinidae</taxon>
        <taxon>Labeoninae</taxon>
        <taxon>Labeonini</taxon>
        <taxon>Cirrhinus</taxon>
    </lineage>
</organism>
<evidence type="ECO:0000313" key="2">
    <source>
        <dbReference type="EMBL" id="KAL0182447.1"/>
    </source>
</evidence>
<keyword evidence="1" id="KW-0732">Signal</keyword>
<keyword evidence="3" id="KW-1185">Reference proteome</keyword>
<name>A0ABD0Q8B1_CIRMR</name>
<reference evidence="2 3" key="1">
    <citation type="submission" date="2024-05" db="EMBL/GenBank/DDBJ databases">
        <title>Genome sequencing and assembly of Indian major carp, Cirrhinus mrigala (Hamilton, 1822).</title>
        <authorList>
            <person name="Mohindra V."/>
            <person name="Chowdhury L.M."/>
            <person name="Lal K."/>
            <person name="Jena J.K."/>
        </authorList>
    </citation>
    <scope>NUCLEOTIDE SEQUENCE [LARGE SCALE GENOMIC DNA]</scope>
    <source>
        <strain evidence="2">CM1030</strain>
        <tissue evidence="2">Blood</tissue>
    </source>
</reference>
<evidence type="ECO:0000256" key="1">
    <source>
        <dbReference type="SAM" id="SignalP"/>
    </source>
</evidence>
<dbReference type="AlphaFoldDB" id="A0ABD0Q8B1"/>
<evidence type="ECO:0000313" key="3">
    <source>
        <dbReference type="Proteomes" id="UP001529510"/>
    </source>
</evidence>
<dbReference type="Proteomes" id="UP001529510">
    <property type="component" value="Unassembled WGS sequence"/>
</dbReference>
<sequence length="62" mass="6930">LLCLLVLSLLYLLHHWGVWGEHLSASVGHIRPSSHGCVWNWSMRSACWSGNEGGSSLQISNW</sequence>
<protein>
    <submittedName>
        <fullName evidence="2">Uncharacterized protein</fullName>
    </submittedName>
</protein>
<proteinExistence type="predicted"/>
<dbReference type="EMBL" id="JAMKFB020000010">
    <property type="protein sequence ID" value="KAL0182447.1"/>
    <property type="molecule type" value="Genomic_DNA"/>
</dbReference>
<feature type="non-terminal residue" evidence="2">
    <location>
        <position position="62"/>
    </location>
</feature>
<comment type="caution">
    <text evidence="2">The sequence shown here is derived from an EMBL/GenBank/DDBJ whole genome shotgun (WGS) entry which is preliminary data.</text>
</comment>
<accession>A0ABD0Q8B1</accession>
<gene>
    <name evidence="2" type="ORF">M9458_021822</name>
</gene>